<organism evidence="1 2">
    <name type="scientific">Microthlaspi erraticum</name>
    <dbReference type="NCBI Taxonomy" id="1685480"/>
    <lineage>
        <taxon>Eukaryota</taxon>
        <taxon>Viridiplantae</taxon>
        <taxon>Streptophyta</taxon>
        <taxon>Embryophyta</taxon>
        <taxon>Tracheophyta</taxon>
        <taxon>Spermatophyta</taxon>
        <taxon>Magnoliopsida</taxon>
        <taxon>eudicotyledons</taxon>
        <taxon>Gunneridae</taxon>
        <taxon>Pentapetalae</taxon>
        <taxon>rosids</taxon>
        <taxon>malvids</taxon>
        <taxon>Brassicales</taxon>
        <taxon>Brassicaceae</taxon>
        <taxon>Coluteocarpeae</taxon>
        <taxon>Microthlaspi</taxon>
    </lineage>
</organism>
<dbReference type="Proteomes" id="UP000467841">
    <property type="component" value="Unassembled WGS sequence"/>
</dbReference>
<protein>
    <submittedName>
        <fullName evidence="1">Uncharacterized protein</fullName>
    </submittedName>
</protein>
<proteinExistence type="predicted"/>
<comment type="caution">
    <text evidence="1">The sequence shown here is derived from an EMBL/GenBank/DDBJ whole genome shotgun (WGS) entry which is preliminary data.</text>
</comment>
<reference evidence="1" key="1">
    <citation type="submission" date="2020-01" db="EMBL/GenBank/DDBJ databases">
        <authorList>
            <person name="Mishra B."/>
        </authorList>
    </citation>
    <scope>NUCLEOTIDE SEQUENCE [LARGE SCALE GENOMIC DNA]</scope>
</reference>
<accession>A0A6D2KKU7</accession>
<sequence>MKTDLFPGKLRCVWEDKID</sequence>
<evidence type="ECO:0000313" key="2">
    <source>
        <dbReference type="Proteomes" id="UP000467841"/>
    </source>
</evidence>
<dbReference type="AlphaFoldDB" id="A0A6D2KKU7"/>
<keyword evidence="2" id="KW-1185">Reference proteome</keyword>
<evidence type="ECO:0000313" key="1">
    <source>
        <dbReference type="EMBL" id="CAA7053733.1"/>
    </source>
</evidence>
<gene>
    <name evidence="1" type="ORF">MERR_LOCUS40969</name>
</gene>
<feature type="non-terminal residue" evidence="1">
    <location>
        <position position="19"/>
    </location>
</feature>
<dbReference type="EMBL" id="CACVBM020001548">
    <property type="protein sequence ID" value="CAA7053733.1"/>
    <property type="molecule type" value="Genomic_DNA"/>
</dbReference>
<name>A0A6D2KKU7_9BRAS</name>
<dbReference type="OrthoDB" id="10259892at2759"/>